<comment type="caution">
    <text evidence="2">The sequence shown here is derived from an EMBL/GenBank/DDBJ whole genome shotgun (WGS) entry which is preliminary data.</text>
</comment>
<feature type="region of interest" description="Disordered" evidence="1">
    <location>
        <begin position="1"/>
        <end position="25"/>
    </location>
</feature>
<accession>A0AAV3WVK2</accession>
<evidence type="ECO:0000313" key="3">
    <source>
        <dbReference type="Proteomes" id="UP000887127"/>
    </source>
</evidence>
<dbReference type="AlphaFoldDB" id="A0AAV3WVK2"/>
<name>A0AAV3WVK2_9LACT</name>
<gene>
    <name evidence="2" type="ORF">M132T_21860</name>
</gene>
<reference evidence="2" key="1">
    <citation type="submission" date="2019-08" db="EMBL/GenBank/DDBJ databases">
        <title>Marinilactibacillus psychrotolerans M13-2T whole genome sequencing project.</title>
        <authorList>
            <person name="Ishikawa M."/>
            <person name="Suzuki T."/>
            <person name="Matsutani M."/>
        </authorList>
    </citation>
    <scope>NUCLEOTIDE SEQUENCE</scope>
    <source>
        <strain evidence="2">M13-2T</strain>
    </source>
</reference>
<feature type="compositionally biased region" description="Basic and acidic residues" evidence="1">
    <location>
        <begin position="1"/>
        <end position="12"/>
    </location>
</feature>
<evidence type="ECO:0000256" key="1">
    <source>
        <dbReference type="SAM" id="MobiDB-lite"/>
    </source>
</evidence>
<protein>
    <recommendedName>
        <fullName evidence="4">Lipoprotein</fullName>
    </recommendedName>
</protein>
<evidence type="ECO:0008006" key="4">
    <source>
        <dbReference type="Google" id="ProtNLM"/>
    </source>
</evidence>
<proteinExistence type="predicted"/>
<dbReference type="RefSeq" id="WP_091763295.1">
    <property type="nucleotide sequence ID" value="NZ_BKBI01000019.1"/>
</dbReference>
<evidence type="ECO:0000313" key="2">
    <source>
        <dbReference type="EMBL" id="GEQ36678.1"/>
    </source>
</evidence>
<sequence>MILRACESKNTDSESTTYTERVKTTKSKEKSGNFYKILFDLTYTSEEPLLFQESSVSLKGQMVNESLLNLNQEVLPENNASPLLAIQKYKDEE</sequence>
<organism evidence="2 3">
    <name type="scientific">Marinilactibacillus psychrotolerans</name>
    <dbReference type="NCBI Taxonomy" id="191770"/>
    <lineage>
        <taxon>Bacteria</taxon>
        <taxon>Bacillati</taxon>
        <taxon>Bacillota</taxon>
        <taxon>Bacilli</taxon>
        <taxon>Lactobacillales</taxon>
        <taxon>Carnobacteriaceae</taxon>
        <taxon>Marinilactibacillus</taxon>
    </lineage>
</organism>
<dbReference type="Proteomes" id="UP000887127">
    <property type="component" value="Unassembled WGS sequence"/>
</dbReference>
<dbReference type="EMBL" id="BKBI01000019">
    <property type="protein sequence ID" value="GEQ36678.1"/>
    <property type="molecule type" value="Genomic_DNA"/>
</dbReference>